<reference evidence="2 3" key="1">
    <citation type="submission" date="2020-08" db="EMBL/GenBank/DDBJ databases">
        <title>Whole-Genome Sequence of French Clinical Streptomyces mexicanus Strain Q0842.</title>
        <authorList>
            <person name="Boxberger M."/>
            <person name="La Scola B."/>
        </authorList>
    </citation>
    <scope>NUCLEOTIDE SEQUENCE [LARGE SCALE GENOMIC DNA]</scope>
    <source>
        <strain evidence="2 3">Marseille-Q0842</strain>
    </source>
</reference>
<evidence type="ECO:0000313" key="2">
    <source>
        <dbReference type="EMBL" id="MBC2864562.1"/>
    </source>
</evidence>
<dbReference type="InterPro" id="IPR040841">
    <property type="entry name" value="Luciferase_dom"/>
</dbReference>
<feature type="domain" description="Luciferase" evidence="1">
    <location>
        <begin position="35"/>
        <end position="97"/>
    </location>
</feature>
<dbReference type="Pfam" id="PF17648">
    <property type="entry name" value="Luciferase"/>
    <property type="match status" value="1"/>
</dbReference>
<organism evidence="2 3">
    <name type="scientific">Streptomyces mexicanus</name>
    <dbReference type="NCBI Taxonomy" id="178566"/>
    <lineage>
        <taxon>Bacteria</taxon>
        <taxon>Bacillati</taxon>
        <taxon>Actinomycetota</taxon>
        <taxon>Actinomycetes</taxon>
        <taxon>Kitasatosporales</taxon>
        <taxon>Streptomycetaceae</taxon>
        <taxon>Streptomyces</taxon>
    </lineage>
</organism>
<sequence length="136" mass="14309">MTLAARALAQLAGWPDLTEAEPSCGIGRAVSSVHGEIAHFHSERDVDLQLTARAIRRLAGDLRRFDAVRVVPGSSWVTIRLDASADVDLLLSLTSVALQALQADRPADDGAGLPGPDAPATVSGCNDRRGVGFLRT</sequence>
<evidence type="ECO:0000313" key="3">
    <source>
        <dbReference type="Proteomes" id="UP000517694"/>
    </source>
</evidence>
<dbReference type="AlphaFoldDB" id="A0A7X1LPJ7"/>
<evidence type="ECO:0000259" key="1">
    <source>
        <dbReference type="Pfam" id="PF17648"/>
    </source>
</evidence>
<gene>
    <name evidence="2" type="ORF">H1R13_06000</name>
</gene>
<dbReference type="OrthoDB" id="4321985at2"/>
<dbReference type="EMBL" id="JACMHY010000002">
    <property type="protein sequence ID" value="MBC2864562.1"/>
    <property type="molecule type" value="Genomic_DNA"/>
</dbReference>
<protein>
    <submittedName>
        <fullName evidence="2">DUF5519 family protein</fullName>
    </submittedName>
</protein>
<proteinExistence type="predicted"/>
<comment type="caution">
    <text evidence="2">The sequence shown here is derived from an EMBL/GenBank/DDBJ whole genome shotgun (WGS) entry which is preliminary data.</text>
</comment>
<keyword evidence="3" id="KW-1185">Reference proteome</keyword>
<accession>A0A7X1LPJ7</accession>
<dbReference type="RefSeq" id="WP_159674646.1">
    <property type="nucleotide sequence ID" value="NZ_JACMHY010000002.1"/>
</dbReference>
<name>A0A7X1LPJ7_9ACTN</name>
<dbReference type="Proteomes" id="UP000517694">
    <property type="component" value="Unassembled WGS sequence"/>
</dbReference>